<dbReference type="Pfam" id="PF04480">
    <property type="entry name" value="DUF559"/>
    <property type="match status" value="1"/>
</dbReference>
<organism evidence="2 3">
    <name type="scientific">Tardibacter chloracetimidivorans</name>
    <dbReference type="NCBI Taxonomy" id="1921510"/>
    <lineage>
        <taxon>Bacteria</taxon>
        <taxon>Pseudomonadati</taxon>
        <taxon>Pseudomonadota</taxon>
        <taxon>Alphaproteobacteria</taxon>
        <taxon>Sphingomonadales</taxon>
        <taxon>Sphingomonadaceae</taxon>
        <taxon>Tardibacter</taxon>
    </lineage>
</organism>
<evidence type="ECO:0000313" key="3">
    <source>
        <dbReference type="Proteomes" id="UP000182063"/>
    </source>
</evidence>
<keyword evidence="3" id="KW-1185">Reference proteome</keyword>
<dbReference type="InterPro" id="IPR047216">
    <property type="entry name" value="Endonuclease_DUF559_bact"/>
</dbReference>
<dbReference type="Proteomes" id="UP000182063">
    <property type="component" value="Chromosome"/>
</dbReference>
<evidence type="ECO:0000313" key="2">
    <source>
        <dbReference type="EMBL" id="API58974.1"/>
    </source>
</evidence>
<reference evidence="3" key="1">
    <citation type="submission" date="2016-11" db="EMBL/GenBank/DDBJ databases">
        <title>Complete Genome Sequence of alachlor-degrading Sphingomonas sp. strain JJ-A5.</title>
        <authorList>
            <person name="Lee H."/>
            <person name="Ka J.-O."/>
        </authorList>
    </citation>
    <scope>NUCLEOTIDE SEQUENCE [LARGE SCALE GENOMIC DNA]</scope>
    <source>
        <strain evidence="3">JJ-A5</strain>
    </source>
</reference>
<dbReference type="EMBL" id="CP018221">
    <property type="protein sequence ID" value="API58974.1"/>
    <property type="molecule type" value="Genomic_DNA"/>
</dbReference>
<dbReference type="AlphaFoldDB" id="A0A1L3ZTL3"/>
<name>A0A1L3ZTL3_9SPHN</name>
<dbReference type="KEGG" id="sphj:BSL82_06330"/>
<dbReference type="Gene3D" id="3.40.960.10">
    <property type="entry name" value="VSR Endonuclease"/>
    <property type="match status" value="1"/>
</dbReference>
<gene>
    <name evidence="2" type="ORF">BSL82_06330</name>
</gene>
<dbReference type="RefSeq" id="WP_072596526.1">
    <property type="nucleotide sequence ID" value="NZ_CP018221.1"/>
</dbReference>
<proteinExistence type="predicted"/>
<feature type="domain" description="DUF559" evidence="1">
    <location>
        <begin position="10"/>
        <end position="112"/>
    </location>
</feature>
<dbReference type="PANTHER" id="PTHR38590">
    <property type="entry name" value="BLL0828 PROTEIN"/>
    <property type="match status" value="1"/>
</dbReference>
<dbReference type="PANTHER" id="PTHR38590:SF1">
    <property type="entry name" value="BLL0828 PROTEIN"/>
    <property type="match status" value="1"/>
</dbReference>
<sequence length="133" mass="14655">MGGRVNPRLAGFARDMRKAPTPAEAMLWRSLRNSQLAGLKFSRQIVIGMAICDFVCRGLKLVIEVDGETHTDRSKDERRDQALIKLGYQVLRFTNDEVRSNLDGVLRAIMHAADAISCPIHPPTPSLEGRGGG</sequence>
<dbReference type="InterPro" id="IPR011335">
    <property type="entry name" value="Restrct_endonuc-II-like"/>
</dbReference>
<evidence type="ECO:0000259" key="1">
    <source>
        <dbReference type="Pfam" id="PF04480"/>
    </source>
</evidence>
<dbReference type="InterPro" id="IPR007569">
    <property type="entry name" value="DUF559"/>
</dbReference>
<dbReference type="SUPFAM" id="SSF52980">
    <property type="entry name" value="Restriction endonuclease-like"/>
    <property type="match status" value="1"/>
</dbReference>
<dbReference type="CDD" id="cd01038">
    <property type="entry name" value="Endonuclease_DUF559"/>
    <property type="match status" value="1"/>
</dbReference>
<protein>
    <recommendedName>
        <fullName evidence="1">DUF559 domain-containing protein</fullName>
    </recommendedName>
</protein>
<accession>A0A1L3ZTL3</accession>
<dbReference type="OrthoDB" id="9798754at2"/>
<dbReference type="STRING" id="1921510.BSL82_06330"/>